<keyword evidence="2" id="KW-0812">Transmembrane</keyword>
<gene>
    <name evidence="4" type="ORF">M529_15480</name>
</gene>
<dbReference type="AlphaFoldDB" id="T0J3A7"/>
<comment type="caution">
    <text evidence="4">The sequence shown here is derived from an EMBL/GenBank/DDBJ whole genome shotgun (WGS) entry which is preliminary data.</text>
</comment>
<keyword evidence="2" id="KW-1133">Transmembrane helix</keyword>
<feature type="compositionally biased region" description="Basic and acidic residues" evidence="1">
    <location>
        <begin position="103"/>
        <end position="120"/>
    </location>
</feature>
<evidence type="ECO:0000256" key="3">
    <source>
        <dbReference type="SAM" id="SignalP"/>
    </source>
</evidence>
<keyword evidence="2" id="KW-0472">Membrane</keyword>
<dbReference type="PATRIC" id="fig|1346791.3.peg.2983"/>
<proteinExistence type="predicted"/>
<evidence type="ECO:0000313" key="4">
    <source>
        <dbReference type="EMBL" id="EQB31317.1"/>
    </source>
</evidence>
<dbReference type="RefSeq" id="WP_021318834.1">
    <property type="nucleotide sequence ID" value="NZ_AUWY01000106.1"/>
</dbReference>
<feature type="chain" id="PRO_5004564881" description="17 kDa surface antigen" evidence="3">
    <location>
        <begin position="29"/>
        <end position="213"/>
    </location>
</feature>
<evidence type="ECO:0000313" key="5">
    <source>
        <dbReference type="Proteomes" id="UP000015523"/>
    </source>
</evidence>
<evidence type="ECO:0008006" key="6">
    <source>
        <dbReference type="Google" id="ProtNLM"/>
    </source>
</evidence>
<dbReference type="Proteomes" id="UP000015523">
    <property type="component" value="Unassembled WGS sequence"/>
</dbReference>
<evidence type="ECO:0000256" key="1">
    <source>
        <dbReference type="SAM" id="MobiDB-lite"/>
    </source>
</evidence>
<feature type="region of interest" description="Disordered" evidence="1">
    <location>
        <begin position="70"/>
        <end position="143"/>
    </location>
</feature>
<feature type="signal peptide" evidence="3">
    <location>
        <begin position="1"/>
        <end position="28"/>
    </location>
</feature>
<dbReference type="STRING" id="1346791.M529_15480"/>
<protein>
    <recommendedName>
        <fullName evidence="6">17 kDa surface antigen</fullName>
    </recommendedName>
</protein>
<dbReference type="EMBL" id="AUWY01000106">
    <property type="protein sequence ID" value="EQB31317.1"/>
    <property type="molecule type" value="Genomic_DNA"/>
</dbReference>
<feature type="transmembrane region" description="Helical" evidence="2">
    <location>
        <begin position="52"/>
        <end position="69"/>
    </location>
</feature>
<organism evidence="4 5">
    <name type="scientific">Sphingobium ummariense RL-3</name>
    <dbReference type="NCBI Taxonomy" id="1346791"/>
    <lineage>
        <taxon>Bacteria</taxon>
        <taxon>Pseudomonadati</taxon>
        <taxon>Pseudomonadota</taxon>
        <taxon>Alphaproteobacteria</taxon>
        <taxon>Sphingomonadales</taxon>
        <taxon>Sphingomonadaceae</taxon>
        <taxon>Sphingobium</taxon>
    </lineage>
</organism>
<reference evidence="4 5" key="1">
    <citation type="journal article" date="2013" name="Genome Announc.">
        <title>Draft Genome Sequence of Sphingobium ummariense Strain RL-3, a Hexachlorocyclohexane-Degrading Bacterium.</title>
        <authorList>
            <person name="Kohli P."/>
            <person name="Dua A."/>
            <person name="Sangwan N."/>
            <person name="Oldach P."/>
            <person name="Khurana J.P."/>
            <person name="Lal R."/>
        </authorList>
    </citation>
    <scope>NUCLEOTIDE SEQUENCE [LARGE SCALE GENOMIC DNA]</scope>
    <source>
        <strain evidence="4 5">RL-3</strain>
    </source>
</reference>
<keyword evidence="5" id="KW-1185">Reference proteome</keyword>
<accession>T0J3A7</accession>
<keyword evidence="3" id="KW-0732">Signal</keyword>
<sequence length="213" mass="22340">MSMGKARWLTGSLVGLALAAGSVTPAQARPRYDRGWHHGHYRDGDGFGVGDAIGIAALLGAAAIVATSISKDRKADRAAGPAPADNDDRADAPPPADGTDYGADMRSDRGPSNRSVRNDEDFSDVTGAPAQEDAMADSCARAAREEAQADGGYAEVRRMDAAKPVAGGSYNIDGEVETRDSYRAATGTTRRFTCTMTDGRVAQVYLSRDVATR</sequence>
<name>T0J3A7_9SPHN</name>
<evidence type="ECO:0000256" key="2">
    <source>
        <dbReference type="SAM" id="Phobius"/>
    </source>
</evidence>